<feature type="domain" description="PLD phosphodiesterase" evidence="6">
    <location>
        <begin position="138"/>
        <end position="171"/>
    </location>
</feature>
<protein>
    <submittedName>
        <fullName evidence="7">Phosphatidylserine/phosphatidylglycerophosphate/ cardiolipin synthase-like enzyme</fullName>
    </submittedName>
</protein>
<dbReference type="Pfam" id="PF13091">
    <property type="entry name" value="PLDc_2"/>
    <property type="match status" value="1"/>
</dbReference>
<evidence type="ECO:0000313" key="8">
    <source>
        <dbReference type="Proteomes" id="UP000573599"/>
    </source>
</evidence>
<dbReference type="Proteomes" id="UP000573599">
    <property type="component" value="Unassembled WGS sequence"/>
</dbReference>
<dbReference type="InterPro" id="IPR001736">
    <property type="entry name" value="PLipase_D/transphosphatidylase"/>
</dbReference>
<comment type="catalytic activity">
    <reaction evidence="1">
        <text>a 1,2-diacyl-sn-glycero-3-phosphocholine + H2O = a 1,2-diacyl-sn-glycero-3-phosphate + choline + H(+)</text>
        <dbReference type="Rhea" id="RHEA:14445"/>
        <dbReference type="ChEBI" id="CHEBI:15354"/>
        <dbReference type="ChEBI" id="CHEBI:15377"/>
        <dbReference type="ChEBI" id="CHEBI:15378"/>
        <dbReference type="ChEBI" id="CHEBI:57643"/>
        <dbReference type="ChEBI" id="CHEBI:58608"/>
        <dbReference type="EC" id="3.1.4.4"/>
    </reaction>
</comment>
<dbReference type="GO" id="GO:0004630">
    <property type="term" value="F:phospholipase D activity"/>
    <property type="evidence" value="ECO:0007669"/>
    <property type="project" value="UniProtKB-EC"/>
</dbReference>
<keyword evidence="3" id="KW-0378">Hydrolase</keyword>
<keyword evidence="4" id="KW-0443">Lipid metabolism</keyword>
<dbReference type="GO" id="GO:0009395">
    <property type="term" value="P:phospholipid catabolic process"/>
    <property type="evidence" value="ECO:0007669"/>
    <property type="project" value="TreeGrafter"/>
</dbReference>
<organism evidence="7 8">
    <name type="scientific">Pedococcus badiiscoriae</name>
    <dbReference type="NCBI Taxonomy" id="642776"/>
    <lineage>
        <taxon>Bacteria</taxon>
        <taxon>Bacillati</taxon>
        <taxon>Actinomycetota</taxon>
        <taxon>Actinomycetes</taxon>
        <taxon>Micrococcales</taxon>
        <taxon>Intrasporangiaceae</taxon>
        <taxon>Pedococcus</taxon>
    </lineage>
</organism>
<dbReference type="CDD" id="cd09105">
    <property type="entry name" value="PLDc_vPLD1_2_like_2"/>
    <property type="match status" value="1"/>
</dbReference>
<dbReference type="EMBL" id="JACCAB010000001">
    <property type="protein sequence ID" value="NYG05582.1"/>
    <property type="molecule type" value="Genomic_DNA"/>
</dbReference>
<comment type="caution">
    <text evidence="7">The sequence shown here is derived from an EMBL/GenBank/DDBJ whole genome shotgun (WGS) entry which is preliminary data.</text>
</comment>
<dbReference type="RefSeq" id="WP_179420184.1">
    <property type="nucleotide sequence ID" value="NZ_JACCAB010000001.1"/>
</dbReference>
<dbReference type="SUPFAM" id="SSF56024">
    <property type="entry name" value="Phospholipase D/nuclease"/>
    <property type="match status" value="2"/>
</dbReference>
<dbReference type="PANTHER" id="PTHR18896">
    <property type="entry name" value="PHOSPHOLIPASE D"/>
    <property type="match status" value="1"/>
</dbReference>
<name>A0A852WJU3_9MICO</name>
<dbReference type="InterPro" id="IPR025202">
    <property type="entry name" value="PLD-like_dom"/>
</dbReference>
<dbReference type="SMART" id="SM00155">
    <property type="entry name" value="PLDc"/>
    <property type="match status" value="2"/>
</dbReference>
<evidence type="ECO:0000313" key="7">
    <source>
        <dbReference type="EMBL" id="NYG05582.1"/>
    </source>
</evidence>
<dbReference type="PANTHER" id="PTHR18896:SF76">
    <property type="entry name" value="PHOSPHOLIPASE"/>
    <property type="match status" value="1"/>
</dbReference>
<feature type="region of interest" description="Disordered" evidence="5">
    <location>
        <begin position="221"/>
        <end position="263"/>
    </location>
</feature>
<evidence type="ECO:0000259" key="6">
    <source>
        <dbReference type="PROSITE" id="PS50035"/>
    </source>
</evidence>
<dbReference type="PROSITE" id="PS50035">
    <property type="entry name" value="PLD"/>
    <property type="match status" value="2"/>
</dbReference>
<evidence type="ECO:0000256" key="5">
    <source>
        <dbReference type="SAM" id="MobiDB-lite"/>
    </source>
</evidence>
<evidence type="ECO:0000256" key="4">
    <source>
        <dbReference type="ARBA" id="ARBA00023098"/>
    </source>
</evidence>
<evidence type="ECO:0000256" key="3">
    <source>
        <dbReference type="ARBA" id="ARBA00022801"/>
    </source>
</evidence>
<feature type="compositionally biased region" description="Pro residues" evidence="5">
    <location>
        <begin position="244"/>
        <end position="259"/>
    </location>
</feature>
<dbReference type="AlphaFoldDB" id="A0A852WJU3"/>
<accession>A0A852WJU3</accession>
<evidence type="ECO:0000256" key="2">
    <source>
        <dbReference type="ARBA" id="ARBA00022737"/>
    </source>
</evidence>
<feature type="domain" description="PLD phosphodiesterase" evidence="6">
    <location>
        <begin position="377"/>
        <end position="404"/>
    </location>
</feature>
<feature type="compositionally biased region" description="Basic and acidic residues" evidence="5">
    <location>
        <begin position="232"/>
        <end position="243"/>
    </location>
</feature>
<evidence type="ECO:0000256" key="1">
    <source>
        <dbReference type="ARBA" id="ARBA00000798"/>
    </source>
</evidence>
<gene>
    <name evidence="7" type="ORF">BJ986_000069</name>
</gene>
<keyword evidence="2" id="KW-0677">Repeat</keyword>
<proteinExistence type="predicted"/>
<dbReference type="InterPro" id="IPR015679">
    <property type="entry name" value="PLipase_D_fam"/>
</dbReference>
<reference evidence="7 8" key="1">
    <citation type="submission" date="2020-07" db="EMBL/GenBank/DDBJ databases">
        <title>Sequencing the genomes of 1000 actinobacteria strains.</title>
        <authorList>
            <person name="Klenk H.-P."/>
        </authorList>
    </citation>
    <scope>NUCLEOTIDE SEQUENCE [LARGE SCALE GENOMIC DNA]</scope>
    <source>
        <strain evidence="7 8">DSM 23987</strain>
    </source>
</reference>
<sequence length="514" mass="57591">MDLAEWFLSPSERGNPATRLDSRHTPTSAWSHGNLVRPLVHGATYFAELAERVNQTRRGDLLLFVDWRGDPDERLTGEAGSEVATIFAAAARRGVDVRGLIWRSHWDRLAFSNTENRTLQEGVNAAGGQCLLDMRVRTGGSHHQKFVVLRHPGRPENDVAFVGGIDLCHSRRDDAAHHGDPQRQSMAAAYGPRPAWHDVQLCLTGPVVGDIETVFRERWEDPQRMSRSPLRRTADALRHDPERPTPLPPQLPDPQPTGPHPVQVLRTYPRRLGGYPFAPQGERSVARGCRKALRGARELIYVEDQYLWSVEVASAFADALRRRPELRMVAVLPLRPDQDGRFSMPPNLAGRDTVIRTLREAAPGRVAFYGIENAEGRPIYVHAKVSIVDDSWASVGSDNFNRRSWTHDSEISAAVAHEDYARGLRDELVREHLGLEAAAPAPARAEVFDAFADAAAALEQWHRTGRRGPRPPGQLRPLVDPPLGRVTRAWAELLYRTVYDPDGRPLPLRVMRRL</sequence>
<dbReference type="Gene3D" id="3.30.870.10">
    <property type="entry name" value="Endonuclease Chain A"/>
    <property type="match status" value="2"/>
</dbReference>
<keyword evidence="8" id="KW-1185">Reference proteome</keyword>